<dbReference type="InterPro" id="IPR041228">
    <property type="entry name" value="Dynein_C"/>
</dbReference>
<dbReference type="Pfam" id="PF17857">
    <property type="entry name" value="AAA_lid_1"/>
    <property type="match status" value="1"/>
</dbReference>
<keyword evidence="4" id="KW-0493">Microtubule</keyword>
<dbReference type="GO" id="GO:0008569">
    <property type="term" value="F:minus-end-directed microtubule motor activity"/>
    <property type="evidence" value="ECO:0007669"/>
    <property type="project" value="InterPro"/>
</dbReference>
<dbReference type="InterPro" id="IPR041466">
    <property type="entry name" value="Dynein_AAA5_ext"/>
</dbReference>
<dbReference type="FunFam" id="1.10.8.710:FF:000004">
    <property type="entry name" value="Dynein axonemal heavy chain 6"/>
    <property type="match status" value="1"/>
</dbReference>
<dbReference type="Gene3D" id="3.40.50.300">
    <property type="entry name" value="P-loop containing nucleotide triphosphate hydrolases"/>
    <property type="match status" value="6"/>
</dbReference>
<dbReference type="InterPro" id="IPR042228">
    <property type="entry name" value="Dynein_linker_3"/>
</dbReference>
<dbReference type="InterPro" id="IPR042219">
    <property type="entry name" value="AAA_lid_11_sf"/>
</dbReference>
<keyword evidence="3" id="KW-0963">Cytoplasm</keyword>
<dbReference type="FunCoup" id="A0A3P8VQ74">
    <property type="interactions" value="503"/>
</dbReference>
<proteinExistence type="inferred from homology"/>
<dbReference type="Pfam" id="PF17852">
    <property type="entry name" value="Dynein_AAA_lid"/>
    <property type="match status" value="1"/>
</dbReference>
<dbReference type="GO" id="GO:0031514">
    <property type="term" value="C:motile cilium"/>
    <property type="evidence" value="ECO:0007669"/>
    <property type="project" value="UniProtKB-ARBA"/>
</dbReference>
<dbReference type="Pfam" id="PF03028">
    <property type="entry name" value="Dynein_heavy"/>
    <property type="match status" value="1"/>
</dbReference>
<dbReference type="Pfam" id="PF12774">
    <property type="entry name" value="AAA_6"/>
    <property type="match status" value="1"/>
</dbReference>
<dbReference type="Gene3D" id="3.20.180.20">
    <property type="entry name" value="Dynein heavy chain, N-terminal domain 2"/>
    <property type="match status" value="1"/>
</dbReference>
<dbReference type="InterPro" id="IPR043157">
    <property type="entry name" value="Dynein_AAA1S"/>
</dbReference>
<evidence type="ECO:0000313" key="16">
    <source>
        <dbReference type="Ensembl" id="ENSCSEP00000017378.1"/>
    </source>
</evidence>
<dbReference type="InterPro" id="IPR003593">
    <property type="entry name" value="AAA+_ATPase"/>
</dbReference>
<reference evidence="16 17" key="1">
    <citation type="journal article" date="2014" name="Nat. Genet.">
        <title>Whole-genome sequence of a flatfish provides insights into ZW sex chromosome evolution and adaptation to a benthic lifestyle.</title>
        <authorList>
            <person name="Chen S."/>
            <person name="Zhang G."/>
            <person name="Shao C."/>
            <person name="Huang Q."/>
            <person name="Liu G."/>
            <person name="Zhang P."/>
            <person name="Song W."/>
            <person name="An N."/>
            <person name="Chalopin D."/>
            <person name="Volff J.N."/>
            <person name="Hong Y."/>
            <person name="Li Q."/>
            <person name="Sha Z."/>
            <person name="Zhou H."/>
            <person name="Xie M."/>
            <person name="Yu Q."/>
            <person name="Liu Y."/>
            <person name="Xiang H."/>
            <person name="Wang N."/>
            <person name="Wu K."/>
            <person name="Yang C."/>
            <person name="Zhou Q."/>
            <person name="Liao X."/>
            <person name="Yang L."/>
            <person name="Hu Q."/>
            <person name="Zhang J."/>
            <person name="Meng L."/>
            <person name="Jin L."/>
            <person name="Tian Y."/>
            <person name="Lian J."/>
            <person name="Yang J."/>
            <person name="Miao G."/>
            <person name="Liu S."/>
            <person name="Liang Z."/>
            <person name="Yan F."/>
            <person name="Li Y."/>
            <person name="Sun B."/>
            <person name="Zhang H."/>
            <person name="Zhang J."/>
            <person name="Zhu Y."/>
            <person name="Du M."/>
            <person name="Zhao Y."/>
            <person name="Schartl M."/>
            <person name="Tang Q."/>
            <person name="Wang J."/>
        </authorList>
    </citation>
    <scope>NUCLEOTIDE SEQUENCE</scope>
</reference>
<reference evidence="16" key="2">
    <citation type="submission" date="2025-08" db="UniProtKB">
        <authorList>
            <consortium name="Ensembl"/>
        </authorList>
    </citation>
    <scope>IDENTIFICATION</scope>
</reference>
<feature type="domain" description="AAA+ ATPase" evidence="15">
    <location>
        <begin position="2218"/>
        <end position="2351"/>
    </location>
</feature>
<dbReference type="PANTHER" id="PTHR22878">
    <property type="entry name" value="DYNEIN HEAVY CHAIN 6, AXONEMAL-LIKE-RELATED"/>
    <property type="match status" value="1"/>
</dbReference>
<evidence type="ECO:0000256" key="11">
    <source>
        <dbReference type="ARBA" id="ARBA00023175"/>
    </source>
</evidence>
<dbReference type="STRING" id="244447.ENSCSEP00000017378"/>
<dbReference type="SMART" id="SM00382">
    <property type="entry name" value="AAA"/>
    <property type="match status" value="4"/>
</dbReference>
<comment type="similarity">
    <text evidence="2">Belongs to the dynein heavy chain family.</text>
</comment>
<dbReference type="Gene3D" id="1.20.920.20">
    <property type="match status" value="1"/>
</dbReference>
<dbReference type="Ensembl" id="ENSCSET00000017594.1">
    <property type="protein sequence ID" value="ENSCSEP00000017378.1"/>
    <property type="gene ID" value="ENSCSEG00000011087.1"/>
</dbReference>
<feature type="domain" description="AAA+ ATPase" evidence="15">
    <location>
        <begin position="1867"/>
        <end position="2045"/>
    </location>
</feature>
<dbReference type="Gene3D" id="3.10.490.20">
    <property type="match status" value="1"/>
</dbReference>
<dbReference type="GO" id="GO:0051959">
    <property type="term" value="F:dynein light intermediate chain binding"/>
    <property type="evidence" value="ECO:0007669"/>
    <property type="project" value="InterPro"/>
</dbReference>
<evidence type="ECO:0000256" key="10">
    <source>
        <dbReference type="ARBA" id="ARBA00023069"/>
    </source>
</evidence>
<dbReference type="Gene3D" id="1.20.920.30">
    <property type="match status" value="1"/>
</dbReference>
<evidence type="ECO:0000256" key="5">
    <source>
        <dbReference type="ARBA" id="ARBA00022737"/>
    </source>
</evidence>
<dbReference type="GO" id="GO:0007018">
    <property type="term" value="P:microtubule-based movement"/>
    <property type="evidence" value="ECO:0007669"/>
    <property type="project" value="InterPro"/>
</dbReference>
<dbReference type="Gene3D" id="1.10.8.710">
    <property type="match status" value="1"/>
</dbReference>
<reference evidence="16" key="3">
    <citation type="submission" date="2025-09" db="UniProtKB">
        <authorList>
            <consortium name="Ensembl"/>
        </authorList>
    </citation>
    <scope>IDENTIFICATION</scope>
</reference>
<dbReference type="FunFam" id="1.20.920.30:FF:000005">
    <property type="entry name" value="Dynein, axonemal, heavy chain 2"/>
    <property type="match status" value="1"/>
</dbReference>
<dbReference type="InterPro" id="IPR004273">
    <property type="entry name" value="Dynein_heavy_D6_P-loop"/>
</dbReference>
<keyword evidence="17" id="KW-1185">Reference proteome</keyword>
<feature type="domain" description="AAA+ ATPase" evidence="15">
    <location>
        <begin position="1239"/>
        <end position="1342"/>
    </location>
</feature>
<dbReference type="FunFam" id="1.20.140.100:FF:000004">
    <property type="entry name" value="Dynein axonemal heavy chain 6"/>
    <property type="match status" value="1"/>
</dbReference>
<dbReference type="FunFam" id="1.20.920.20:FF:000006">
    <property type="entry name" value="Dynein, axonemal, heavy chain 6"/>
    <property type="match status" value="1"/>
</dbReference>
<dbReference type="Pfam" id="PF12777">
    <property type="entry name" value="MT"/>
    <property type="match status" value="1"/>
</dbReference>
<evidence type="ECO:0000256" key="12">
    <source>
        <dbReference type="ARBA" id="ARBA00023212"/>
    </source>
</evidence>
<dbReference type="FunFam" id="3.40.50.300:FF:000049">
    <property type="entry name" value="Dynein, axonemal, heavy chain 5"/>
    <property type="match status" value="1"/>
</dbReference>
<dbReference type="Gene3D" id="1.20.1270.280">
    <property type="match status" value="1"/>
</dbReference>
<dbReference type="OMA" id="VESFDWQ"/>
<dbReference type="GO" id="GO:0005524">
    <property type="term" value="F:ATP binding"/>
    <property type="evidence" value="ECO:0007669"/>
    <property type="project" value="UniProtKB-KW"/>
</dbReference>
<dbReference type="Gene3D" id="1.10.8.720">
    <property type="entry name" value="Region D6 of dynein motor"/>
    <property type="match status" value="1"/>
</dbReference>
<evidence type="ECO:0000256" key="8">
    <source>
        <dbReference type="ARBA" id="ARBA00023017"/>
    </source>
</evidence>
<name>A0A3P8VQ74_CYNSE</name>
<keyword evidence="6" id="KW-0547">Nucleotide-binding</keyword>
<dbReference type="Gene3D" id="1.10.8.1220">
    <property type="match status" value="1"/>
</dbReference>
<dbReference type="InterPro" id="IPR035699">
    <property type="entry name" value="AAA_6"/>
</dbReference>
<dbReference type="Pfam" id="PF18198">
    <property type="entry name" value="AAA_lid_11"/>
    <property type="match status" value="1"/>
</dbReference>
<dbReference type="InterPro" id="IPR024317">
    <property type="entry name" value="Dynein_heavy_chain_D4_dom"/>
</dbReference>
<dbReference type="Pfam" id="PF12781">
    <property type="entry name" value="AAA_9"/>
    <property type="match status" value="1"/>
</dbReference>
<dbReference type="GO" id="GO:0005874">
    <property type="term" value="C:microtubule"/>
    <property type="evidence" value="ECO:0007669"/>
    <property type="project" value="UniProtKB-KW"/>
</dbReference>
<dbReference type="Gene3D" id="1.20.140.100">
    <property type="entry name" value="Dynein heavy chain, N-terminal domain 2"/>
    <property type="match status" value="1"/>
</dbReference>
<dbReference type="Pfam" id="PF12780">
    <property type="entry name" value="AAA_8"/>
    <property type="match status" value="1"/>
</dbReference>
<evidence type="ECO:0000259" key="15">
    <source>
        <dbReference type="SMART" id="SM00382"/>
    </source>
</evidence>
<dbReference type="InParanoid" id="A0A3P8VQ74"/>
<keyword evidence="11" id="KW-0505">Motor protein</keyword>
<dbReference type="Gene3D" id="1.20.58.1120">
    <property type="match status" value="1"/>
</dbReference>
<keyword evidence="12" id="KW-0206">Cytoskeleton</keyword>
<dbReference type="PANTHER" id="PTHR22878:SF68">
    <property type="entry name" value="DYNEIN HEAVY CHAIN 6, AXONEMAL-LIKE"/>
    <property type="match status" value="1"/>
</dbReference>
<evidence type="ECO:0000256" key="7">
    <source>
        <dbReference type="ARBA" id="ARBA00022840"/>
    </source>
</evidence>
<evidence type="ECO:0000256" key="2">
    <source>
        <dbReference type="ARBA" id="ARBA00008887"/>
    </source>
</evidence>
<dbReference type="InterPro" id="IPR013602">
    <property type="entry name" value="Dynein_heavy_linker"/>
</dbReference>
<dbReference type="FunFam" id="3.40.50.300:FF:001143">
    <property type="entry name" value="Dynein axonemal heavy chain 6"/>
    <property type="match status" value="1"/>
</dbReference>
<organism evidence="16 17">
    <name type="scientific">Cynoglossus semilaevis</name>
    <name type="common">Tongue sole</name>
    <dbReference type="NCBI Taxonomy" id="244447"/>
    <lineage>
        <taxon>Eukaryota</taxon>
        <taxon>Metazoa</taxon>
        <taxon>Chordata</taxon>
        <taxon>Craniata</taxon>
        <taxon>Vertebrata</taxon>
        <taxon>Euteleostomi</taxon>
        <taxon>Actinopterygii</taxon>
        <taxon>Neopterygii</taxon>
        <taxon>Teleostei</taxon>
        <taxon>Neoteleostei</taxon>
        <taxon>Acanthomorphata</taxon>
        <taxon>Carangaria</taxon>
        <taxon>Pleuronectiformes</taxon>
        <taxon>Pleuronectoidei</taxon>
        <taxon>Cynoglossidae</taxon>
        <taxon>Cynoglossinae</taxon>
        <taxon>Cynoglossus</taxon>
    </lineage>
</organism>
<dbReference type="Pfam" id="PF08393">
    <property type="entry name" value="DHC_N2"/>
    <property type="match status" value="1"/>
</dbReference>
<evidence type="ECO:0000256" key="13">
    <source>
        <dbReference type="ARBA" id="ARBA00023273"/>
    </source>
</evidence>
<sequence length="3835" mass="437756">MCQTLGLRAKSCPPSHFKTETYPTLPQRPFSIKNGEPLDTSSVKIYEYSKDDFLMITQEGVVSVRKDECDFVTLERWEEEYDHHCKITRIPFFSRFKKWKPFYIWRSKVRAKKFHLARDSLRNRLFIVSQTLSPSLIDIRKMCCQIIDTGLCQVEKNHTFTLQEFQEYQFKQQQEVDIEICLVQNCAFYTFFAHPWKAIITFFLSKAVTFGLQTPGYKSVKSSSLPNYKESSSLHTSFIRLVDYLVVNTLHTLVVNAAETILTVLQEQVQETPTHAVIESWGQPPEPDTESAESENTQVPPMFMSELSMDSHALTFNPSEDNFQVCFFVILCVCYFQTLENKYTNGPDLEVIIGTDGVLQNIVQKIRESLKVAFDAAKVYSHMFERFRLFYKENQSLDVDAMRQQDQGLSYFEKALELYHTEQKDAAALQQKRHLGLLLVDKTILKEKLVSSPLHCLQVINEMLSKLARNKLDGILAEACDAQFKLELNPSSTAEFASSLTFLDEIRERIVVLEEEQETVSQMYNLIKIYSVPTPPEDLVVFATLQSSVNSLHRVIDEAVAERDTCMERFCSALHEDIMNLNREVMKNKEKSEDPQILDINADSSEVRRLLGEIRISVDEMQTQASTYISYQKRFKMEETKFDTLEELTAQIRLKQLLWDSLEEWDSLQDGWWQVGTLEQLDLEPLNAQVTKYSKCVIQLEKDLPQNNLVPILKDKVEVMKHRLPVITDLRNPCMKPEHWKTLESIVGTSVNVTELTVALLENINVFSYGAEIQEVSGLASGEASVDAIVTKVEDVWRTTEFTVLSHGDSKDVFILGGTDEIQVLLDDSLINVSSVASSRYVAPIKTRVENLLKQLNLFNQTLDEWLACQRSWLYLESIFIAPDIKRQLPAESKMFLKVDKSWKEIMAKVKKRPNALNSATQPDLLQTFQQNNVLLDEIQKCLEAYLESKRVIFPRFYFLSNDELLKILAQTRNPQAVQPHLRKCFDAITRLEFALMPKEPAAAAAAAAAAGTAQSVGEQESIYSKDILYMISPEGEKVALTKGLKAQGNVEDWLCKVEEAMFSSLRRLSKAAIADYQTKSREEWVVAGHPSQVVLTISQMMWCRDMDGCLEGDHDHFAALQKFESINFDRLNSLAALVRGQLPTLHRNIVTALITIDVHARDIVTDLIRSAPQVDSRSNFEWQRQLRYYWDLDLDNCVAKMALSSYTYGYEYLGACPRLVITPLTDRCYLCLMGALQLDLGGAPAGPAGTGKTETTKDLAKALAIQCVVFNCSDGLDYKMMGRFFSGLAQSGAWCCFDEFNRIDIEVLSVIAQQLITIRNAKAAKLPRFRFEGREIKLVPTCAAFITMNPGYAGRTELPDNLKALFRPIAMMVPNYALIAEVILYSEGFESSKVLARKMTQMYKLCSEQLSQQDHYDFGMRAVKSVLVMAGSLKRNNPHLSEDVVLIRALRDSNLPKFLTDDAVLFGGILSDLFPGVYIPEHDYGVLHSTILETLVKRNLQPLDSMIKKVIQLYETMLVRHGVMLVGPTGGGKTTVYTILADTLETLHQSAHSANNSFYQPVRTYVLNPKSVTMGELYGEVNTLTLEWRDGLMALSVRDAVSDTTDDHKWVVSDGPVDALWIENMNTVLDDNKMLCLANSERIKLTPSIHMMFEVQDLAVASPATVSRCGMVYIDPDELKWKPYVQTWISGLGEKFPVPVRTYLLELFEQYVEKGLQFVLKHCTQVIHQVDISKVATLCFLVEALLLGEGGPDLTMDFSVLNSVLCQTFVFCYLWAVAGNLTSSHWDTFDTFVRQQFEDNAHVKFPKNATLWNFYMNFRHWPPQLEPWEKIIPPFTYNTEQPFFEMLVPTADTVRYGYLMEKLLSVQRSVLFTGGTGVGKSVVARDLLNSIQEKAGYLPVYISFSAQSSSACTQEIIESKLEKKRKNLLGAPTNKKVVVFVDDLNMPKLDTYGSQPPIELLRQFQDFSGFYDRSKFFWKEIQDMTITAACAPPGGGRNPVTPRFIRHFSMLCLPTPSEHSLKQIFKAILNGFLADFYQAVKDCTAQIVDAAVEIYNRLSVDLLPTPAKSHYVFNLRDLSKCVQGILQSKPSQVRDKNQIFRLFCHECQRVFHDRLINNQDKTYFNTVLCEMAEKHFSIDLEPSYFVDQPIIFGDFIKMGTEKDDRVYEDLTDVNKIQSVLEDYLSDYNAAFSKETKLVFFQDAIEHVARIARIIRQERGNALLVGVGGTGKKSLTRLAAHMCGYRCFEIELSRGYSYDSFHEDLRQLYKMAGVEGKDMVFLFTDTQDELEQVLAATRPKAKEAGISEENRDEVFQYFISRVREKLHVVLCMSPVGDAFRARCRMFPSLVNCCSIDWFVQWPREALLSVSKAFFQNVDFGSEELKRSFSTMCVEIHVSVTDMAERFYLELRRRYYTTPTSYLELINLYLGMLEEKRQQLILARDRIKNGLGKLLETNELVDKMKVDLSALEPVLKQKSTDVDALMKKLAVDQERADEVRKVVKEDEALAKVKAEDTQAIADDAQRDLDEALPALESANQALSSLDKADISEIKVFTKPPDLVMTVMEAVCILLSCKPDWPSAKQLLGDANFLRRLTDYDKDNIKPQILLKLQKYINNPDFIPEKVEKVSRACRSMCMWVRAMDIYARVLKEVCPKREKLAMAQVELDMTMETLREKQEKLQEVENQIKVLQEQFDSSEQEKETVVTTMSLTKARLVRAGKLTSALGDEQIRWEESVALYEQEIVNVVGNVFIAAACVSLTYNTSKHTHTYIYILIPISSSFSLINILGDPFVIRQWNTEGLPRDTVSTENGILVTEGRRWPLMIDPQDQANRWIRSKEAKHGLKVIKLTDPGFLRTLENAIRMGMPVLLEELKETLDPALEFYMTTKMANPHYLPEVCIKVTIINFTVTKSGLEDQLLSDVVRLESPHLEEQRNELIVRINADRNQLKDIEERILKLLFTSEGNILDNEELVQTLQESKVTSEAIKQRLEEAEATELMINSARERYRPVATRGSVLYFVIASLSEIDPMYQFSLKYFKQLFNTTIETSEKSTVLEKRLRILLDQILLSSYVNVSRGLFEQHKLIYSFMLCVEIMRQRGEISDEEWQFFLRGAASLQKSYAERPDVPWLSDFYWQMCCELHNTLPCFKGISEEITRTHIHINLGCFQASLNPDMYRDYVSELPPLTASMEFKERVVRGYWNERLGAFQKLILIKSFMEEKVVSAVTEFVIVNLGKQFVENPPIDLNNLYNDMTPATPLVFILSTGSDPMGAFQRFAKERDCLDRVQSISLGQGQGPIAEKMIHEALKSGNWVFLQNCHLAVSWMLALEELIKTFSEPDTQIHQDFRLFLSSMPTKVFPVTVLQNSVKVTNEPPKGLRANMRRAFREISTDFFEDHVLGQQWRKIVFGICFFHAIIQERKKFGPLGWNIRYEFNDSDRECALLNLNLYCKDGTIPWDITYGGRVTDAWDQRCLRTILKGFFSPNTLEPDYTYSSSGVYYAPGTDYLEEYKQYIESLPIIDDAEIFGMHENANLAFQRQETTSLVNTILDVNPRSSAQHGAKSNDEMVCDLAESILTKCGVALMCSHVNPVASTSLLTLKKAIAGLVVMSEEMDQMYKSFLKNQVPTHWANSSYPSLKTLASWVRDLTLRTSFIQTWITCGQPKSFWISGFFFPQGFLTGVLQNHARFYKLPIDELSFHYSVLPVYRDQAVTCEALQTQADDAKMNMDDELPEPKDGVLVHGMFMDASRWDDVTMTIEDALPRVMNTMLPVVHFEPRPNYEPEANLYHAPLYKTSARAGTLSTTGHSTNFVVTVMLPSKRPSDYWISKASALLCQLDD</sequence>
<dbReference type="InterPro" id="IPR035706">
    <property type="entry name" value="AAA_9"/>
</dbReference>
<dbReference type="Pfam" id="PF12775">
    <property type="entry name" value="AAA_7"/>
    <property type="match status" value="1"/>
</dbReference>
<comment type="subcellular location">
    <subcellularLocation>
        <location evidence="1">Cytoplasm</location>
        <location evidence="1">Cytoskeleton</location>
        <location evidence="1">Cilium axoneme</location>
    </subcellularLocation>
</comment>
<keyword evidence="7" id="KW-0067">ATP-binding</keyword>
<dbReference type="FunFam" id="3.40.50.300:FF:000362">
    <property type="entry name" value="Dynein, axonemal, heavy chain 6"/>
    <property type="match status" value="1"/>
</dbReference>
<dbReference type="InterPro" id="IPR027417">
    <property type="entry name" value="P-loop_NTPase"/>
</dbReference>
<keyword evidence="10" id="KW-0969">Cilium</keyword>
<dbReference type="FunFam" id="3.20.180.20:FF:000004">
    <property type="entry name" value="Dynein axonemal heavy chain 6"/>
    <property type="match status" value="1"/>
</dbReference>
<feature type="coiled-coil region" evidence="14">
    <location>
        <begin position="2933"/>
        <end position="2995"/>
    </location>
</feature>
<dbReference type="GeneTree" id="ENSGT00940000154761"/>
<dbReference type="FunFam" id="1.10.8.720:FF:000007">
    <property type="entry name" value="Dynein axonemal heavy chain 6"/>
    <property type="match status" value="1"/>
</dbReference>
<dbReference type="FunFam" id="1.10.8.1220:FF:000001">
    <property type="entry name" value="Dynein axonemal heavy chain 5"/>
    <property type="match status" value="1"/>
</dbReference>
<dbReference type="FunFam" id="3.40.50.300:FF:000063">
    <property type="entry name" value="dynein heavy chain 6, axonemal"/>
    <property type="match status" value="1"/>
</dbReference>
<dbReference type="Proteomes" id="UP000265120">
    <property type="component" value="Chromosome 9"/>
</dbReference>
<dbReference type="GO" id="GO:0045505">
    <property type="term" value="F:dynein intermediate chain binding"/>
    <property type="evidence" value="ECO:0007669"/>
    <property type="project" value="InterPro"/>
</dbReference>
<evidence type="ECO:0000256" key="4">
    <source>
        <dbReference type="ARBA" id="ARBA00022701"/>
    </source>
</evidence>
<feature type="domain" description="AAA+ ATPase" evidence="15">
    <location>
        <begin position="1520"/>
        <end position="1658"/>
    </location>
</feature>
<evidence type="ECO:0000256" key="3">
    <source>
        <dbReference type="ARBA" id="ARBA00022490"/>
    </source>
</evidence>
<dbReference type="SUPFAM" id="SSF52540">
    <property type="entry name" value="P-loop containing nucleoside triphosphate hydrolases"/>
    <property type="match status" value="4"/>
</dbReference>
<dbReference type="Pfam" id="PF18199">
    <property type="entry name" value="Dynein_C"/>
    <property type="match status" value="1"/>
</dbReference>
<evidence type="ECO:0000256" key="14">
    <source>
        <dbReference type="SAM" id="Coils"/>
    </source>
</evidence>
<dbReference type="Gene3D" id="6.10.140.1060">
    <property type="match status" value="1"/>
</dbReference>
<evidence type="ECO:0000256" key="9">
    <source>
        <dbReference type="ARBA" id="ARBA00023054"/>
    </source>
</evidence>
<dbReference type="InterPro" id="IPR026983">
    <property type="entry name" value="DHC"/>
</dbReference>
<dbReference type="InterPro" id="IPR043160">
    <property type="entry name" value="Dynein_C_barrel"/>
</dbReference>
<keyword evidence="13" id="KW-0966">Cell projection</keyword>
<dbReference type="FunFam" id="3.10.490.20:FF:000005">
    <property type="entry name" value="Dynein axonemal heavy chain 6"/>
    <property type="match status" value="1"/>
</dbReference>
<dbReference type="InterPro" id="IPR041589">
    <property type="entry name" value="DNAH3_AAA_lid_1"/>
</dbReference>
<evidence type="ECO:0000256" key="1">
    <source>
        <dbReference type="ARBA" id="ARBA00004430"/>
    </source>
</evidence>
<dbReference type="InterPro" id="IPR041658">
    <property type="entry name" value="AAA_lid_11"/>
</dbReference>
<dbReference type="InterPro" id="IPR042222">
    <property type="entry name" value="Dynein_2_N"/>
</dbReference>
<dbReference type="FunFam" id="1.20.58.1120:FF:000011">
    <property type="entry name" value="Dynein, axonemal, heavy chain 6"/>
    <property type="match status" value="1"/>
</dbReference>
<dbReference type="Gene3D" id="1.10.287.2620">
    <property type="match status" value="1"/>
</dbReference>
<dbReference type="FunFam" id="1.10.472.130:FF:000015">
    <property type="entry name" value="Dynein heavy chain 7"/>
    <property type="match status" value="1"/>
</dbReference>
<keyword evidence="9 14" id="KW-0175">Coiled coil</keyword>
<feature type="coiled-coil region" evidence="14">
    <location>
        <begin position="2659"/>
        <end position="2700"/>
    </location>
</feature>
<keyword evidence="8" id="KW-0243">Dynein</keyword>
<evidence type="ECO:0000313" key="17">
    <source>
        <dbReference type="Proteomes" id="UP000265120"/>
    </source>
</evidence>
<accession>A0A3P8VQ74</accession>
<evidence type="ECO:0000256" key="6">
    <source>
        <dbReference type="ARBA" id="ARBA00022741"/>
    </source>
</evidence>
<protein>
    <submittedName>
        <fullName evidence="16">Dynein axonemal heavy chain 6</fullName>
    </submittedName>
</protein>
<dbReference type="GO" id="GO:0030286">
    <property type="term" value="C:dynein complex"/>
    <property type="evidence" value="ECO:0007669"/>
    <property type="project" value="UniProtKB-KW"/>
</dbReference>
<dbReference type="InterPro" id="IPR024743">
    <property type="entry name" value="Dynein_HC_stalk"/>
</dbReference>
<keyword evidence="5" id="KW-0677">Repeat</keyword>
<dbReference type="GO" id="GO:0005930">
    <property type="term" value="C:axoneme"/>
    <property type="evidence" value="ECO:0007669"/>
    <property type="project" value="UniProtKB-SubCell"/>
</dbReference>